<organism evidence="2 3">
    <name type="scientific">Romanomermis culicivorax</name>
    <name type="common">Nematode worm</name>
    <dbReference type="NCBI Taxonomy" id="13658"/>
    <lineage>
        <taxon>Eukaryota</taxon>
        <taxon>Metazoa</taxon>
        <taxon>Ecdysozoa</taxon>
        <taxon>Nematoda</taxon>
        <taxon>Enoplea</taxon>
        <taxon>Dorylaimia</taxon>
        <taxon>Mermithida</taxon>
        <taxon>Mermithoidea</taxon>
        <taxon>Mermithidae</taxon>
        <taxon>Romanomermis</taxon>
    </lineage>
</organism>
<dbReference type="Gene3D" id="3.60.10.10">
    <property type="entry name" value="Endonuclease/exonuclease/phosphatase"/>
    <property type="match status" value="1"/>
</dbReference>
<evidence type="ECO:0000313" key="3">
    <source>
        <dbReference type="WBParaSite" id="nRc.2.0.1.t18182-RA"/>
    </source>
</evidence>
<reference evidence="3" key="1">
    <citation type="submission" date="2022-11" db="UniProtKB">
        <authorList>
            <consortium name="WormBaseParasite"/>
        </authorList>
    </citation>
    <scope>IDENTIFICATION</scope>
</reference>
<accession>A0A915IWH8</accession>
<proteinExistence type="predicted"/>
<dbReference type="AlphaFoldDB" id="A0A915IWH8"/>
<dbReference type="PANTHER" id="PTHR14859">
    <property type="entry name" value="CALCOFLUOR WHITE HYPERSENSITIVE PROTEIN PRECURSOR"/>
    <property type="match status" value="1"/>
</dbReference>
<dbReference type="Proteomes" id="UP000887565">
    <property type="component" value="Unplaced"/>
</dbReference>
<feature type="domain" description="PGAP2IP C-terminal nuclease-like" evidence="1">
    <location>
        <begin position="1"/>
        <end position="178"/>
    </location>
</feature>
<dbReference type="InterPro" id="IPR036691">
    <property type="entry name" value="Endo/exonu/phosph_ase_sf"/>
</dbReference>
<keyword evidence="2" id="KW-1185">Reference proteome</keyword>
<dbReference type="SUPFAM" id="SSF56219">
    <property type="entry name" value="DNase I-like"/>
    <property type="match status" value="1"/>
</dbReference>
<dbReference type="PANTHER" id="PTHR14859:SF1">
    <property type="entry name" value="PGAP2-INTERACTING PROTEIN"/>
    <property type="match status" value="1"/>
</dbReference>
<sequence length="236" mass="26748">MGNNDLAQWLAETLNMYVDYGPATKKHTWGCIVLSKFPIVSSEHYLLPSPFGELAPALSATLKVGRRNLTVIVTHMGNDRDDLDRKLQAEFLSDLSANLTAKEIGVIFLGYVTSKPFDRDYQTFMNRGKLKDIDSSDGDRFCEYIFYQNLKRLSYARISKSRLSDTEIQVAKFDLDSGKGGDNDITLKANEILDGKFLSKNALFPPNFGDFYRGHYSGADHRYHMSTPKYFIKNEA</sequence>
<dbReference type="GO" id="GO:0006506">
    <property type="term" value="P:GPI anchor biosynthetic process"/>
    <property type="evidence" value="ECO:0007669"/>
    <property type="project" value="TreeGrafter"/>
</dbReference>
<dbReference type="Pfam" id="PF23226">
    <property type="entry name" value="Exo_endo_phos_PGAP2IP"/>
    <property type="match status" value="1"/>
</dbReference>
<dbReference type="GO" id="GO:0005783">
    <property type="term" value="C:endoplasmic reticulum"/>
    <property type="evidence" value="ECO:0007669"/>
    <property type="project" value="TreeGrafter"/>
</dbReference>
<dbReference type="InterPro" id="IPR051916">
    <property type="entry name" value="GPI-anchor_lipid_remodeler"/>
</dbReference>
<protein>
    <recommendedName>
        <fullName evidence="1">PGAP2IP C-terminal nuclease-like domain-containing protein</fullName>
    </recommendedName>
</protein>
<dbReference type="InterPro" id="IPR057315">
    <property type="entry name" value="Exo_endo_phos_PGAP2IP_C"/>
</dbReference>
<dbReference type="GO" id="GO:0016020">
    <property type="term" value="C:membrane"/>
    <property type="evidence" value="ECO:0007669"/>
    <property type="project" value="GOC"/>
</dbReference>
<evidence type="ECO:0000259" key="1">
    <source>
        <dbReference type="Pfam" id="PF23226"/>
    </source>
</evidence>
<name>A0A915IWH8_ROMCU</name>
<dbReference type="WBParaSite" id="nRc.2.0.1.t18182-RA">
    <property type="protein sequence ID" value="nRc.2.0.1.t18182-RA"/>
    <property type="gene ID" value="nRc.2.0.1.g18182"/>
</dbReference>
<evidence type="ECO:0000313" key="2">
    <source>
        <dbReference type="Proteomes" id="UP000887565"/>
    </source>
</evidence>